<feature type="domain" description="Thioredoxin" evidence="2">
    <location>
        <begin position="1"/>
        <end position="120"/>
    </location>
</feature>
<reference evidence="3" key="1">
    <citation type="submission" date="2019-10" db="EMBL/GenBank/DDBJ databases">
        <title>Conservation and host-specific expression of non-tandemly repeated heterogenous ribosome RNA gene in arbuscular mycorrhizal fungi.</title>
        <authorList>
            <person name="Maeda T."/>
            <person name="Kobayashi Y."/>
            <person name="Nakagawa T."/>
            <person name="Ezawa T."/>
            <person name="Yamaguchi K."/>
            <person name="Bino T."/>
            <person name="Nishimoto Y."/>
            <person name="Shigenobu S."/>
            <person name="Kawaguchi M."/>
        </authorList>
    </citation>
    <scope>NUCLEOTIDE SEQUENCE</scope>
    <source>
        <strain evidence="3">HR1</strain>
    </source>
</reference>
<evidence type="ECO:0000256" key="1">
    <source>
        <dbReference type="ARBA" id="ARBA00023157"/>
    </source>
</evidence>
<dbReference type="Gene3D" id="3.40.30.10">
    <property type="entry name" value="Glutaredoxin"/>
    <property type="match status" value="1"/>
</dbReference>
<dbReference type="EMBL" id="BLAL01000018">
    <property type="protein sequence ID" value="GES76029.1"/>
    <property type="molecule type" value="Genomic_DNA"/>
</dbReference>
<gene>
    <name evidence="3" type="ORF">RCL2_000343000</name>
</gene>
<dbReference type="InterPro" id="IPR017937">
    <property type="entry name" value="Thioredoxin_CS"/>
</dbReference>
<protein>
    <submittedName>
        <fullName evidence="3">Cytosolic thioredoxin Trx1</fullName>
    </submittedName>
</protein>
<dbReference type="SUPFAM" id="SSF52833">
    <property type="entry name" value="Thioredoxin-like"/>
    <property type="match status" value="1"/>
</dbReference>
<comment type="caution">
    <text evidence="3">The sequence shown here is derived from an EMBL/GenBank/DDBJ whole genome shotgun (WGS) entry which is preliminary data.</text>
</comment>
<accession>A0A8H3KW72</accession>
<dbReference type="InterPro" id="IPR013766">
    <property type="entry name" value="Thioredoxin_domain"/>
</dbReference>
<dbReference type="CDD" id="cd02947">
    <property type="entry name" value="TRX_family"/>
    <property type="match status" value="1"/>
</dbReference>
<evidence type="ECO:0000259" key="2">
    <source>
        <dbReference type="PROSITE" id="PS51352"/>
    </source>
</evidence>
<dbReference type="OrthoDB" id="2121326at2759"/>
<dbReference type="PANTHER" id="PTHR46115">
    <property type="entry name" value="THIOREDOXIN-LIKE PROTEIN 1"/>
    <property type="match status" value="1"/>
</dbReference>
<dbReference type="PRINTS" id="PR00421">
    <property type="entry name" value="THIOREDOXIN"/>
</dbReference>
<keyword evidence="1" id="KW-1015">Disulfide bond</keyword>
<dbReference type="Pfam" id="PF00085">
    <property type="entry name" value="Thioredoxin"/>
    <property type="match status" value="1"/>
</dbReference>
<dbReference type="PROSITE" id="PS51352">
    <property type="entry name" value="THIOREDOXIN_2"/>
    <property type="match status" value="1"/>
</dbReference>
<organism evidence="3 4">
    <name type="scientific">Rhizophagus clarus</name>
    <dbReference type="NCBI Taxonomy" id="94130"/>
    <lineage>
        <taxon>Eukaryota</taxon>
        <taxon>Fungi</taxon>
        <taxon>Fungi incertae sedis</taxon>
        <taxon>Mucoromycota</taxon>
        <taxon>Glomeromycotina</taxon>
        <taxon>Glomeromycetes</taxon>
        <taxon>Glomerales</taxon>
        <taxon>Glomeraceae</taxon>
        <taxon>Rhizophagus</taxon>
    </lineage>
</organism>
<evidence type="ECO:0000313" key="3">
    <source>
        <dbReference type="EMBL" id="GES76029.1"/>
    </source>
</evidence>
<dbReference type="AlphaFoldDB" id="A0A8H3KW72"/>
<dbReference type="InterPro" id="IPR036249">
    <property type="entry name" value="Thioredoxin-like_sf"/>
</dbReference>
<dbReference type="Proteomes" id="UP000615446">
    <property type="component" value="Unassembled WGS sequence"/>
</dbReference>
<sequence>MVIVIKTKEELNEYLKEKKLVVIDFFASWCGPCKFIAPKYEELSKEHTDVTFLKVDGDDSRELTEEYGITGYPTFFFIKDGENKKLVGANAAKLEDEQTLFSFHYCITDNLRKILRAVPLNKRVPQIQTFLDNYDNWIGLKYKGMIRTTESFSHILDIDQTELLATRDIGDYWTEKPLKRHIPVIVKISLLSLEEALSSPSPILLLTNTASISSKNLRGRNFSERDSKLRRVAMDVNICQDGSSTDLQLRGENNLKYGILSTFGSKWERTKLWISRTHLPLQTTYPPSSQNIWIINPLPAIHKYIIEQEKFFALKSAGLPKISPDVLRVMKKEVEIYKILANLKGKCILTLICYDYYGGGMSFVIGLTIVGTPLNHHKLTKQQTTEALKALNTS</sequence>
<dbReference type="PROSITE" id="PS00194">
    <property type="entry name" value="THIOREDOXIN_1"/>
    <property type="match status" value="1"/>
</dbReference>
<proteinExistence type="predicted"/>
<name>A0A8H3KW72_9GLOM</name>
<evidence type="ECO:0000313" key="4">
    <source>
        <dbReference type="Proteomes" id="UP000615446"/>
    </source>
</evidence>